<dbReference type="GO" id="GO:0009279">
    <property type="term" value="C:cell outer membrane"/>
    <property type="evidence" value="ECO:0007669"/>
    <property type="project" value="UniProtKB-SubCell"/>
</dbReference>
<evidence type="ECO:0000259" key="6">
    <source>
        <dbReference type="Pfam" id="PF07980"/>
    </source>
</evidence>
<evidence type="ECO:0000256" key="1">
    <source>
        <dbReference type="ARBA" id="ARBA00004442"/>
    </source>
</evidence>
<dbReference type="InterPro" id="IPR011990">
    <property type="entry name" value="TPR-like_helical_dom_sf"/>
</dbReference>
<organism evidence="8 9">
    <name type="scientific">Adhaeribacter swui</name>
    <dbReference type="NCBI Taxonomy" id="2086471"/>
    <lineage>
        <taxon>Bacteria</taxon>
        <taxon>Pseudomonadati</taxon>
        <taxon>Bacteroidota</taxon>
        <taxon>Cytophagia</taxon>
        <taxon>Cytophagales</taxon>
        <taxon>Hymenobacteraceae</taxon>
        <taxon>Adhaeribacter</taxon>
    </lineage>
</organism>
<dbReference type="Pfam" id="PF14322">
    <property type="entry name" value="SusD-like_3"/>
    <property type="match status" value="1"/>
</dbReference>
<evidence type="ECO:0000256" key="2">
    <source>
        <dbReference type="ARBA" id="ARBA00006275"/>
    </source>
</evidence>
<keyword evidence="9" id="KW-1185">Reference proteome</keyword>
<keyword evidence="3" id="KW-0732">Signal</keyword>
<feature type="domain" description="SusD-like N-terminal" evidence="7">
    <location>
        <begin position="36"/>
        <end position="219"/>
    </location>
</feature>
<feature type="domain" description="RagB/SusD" evidence="6">
    <location>
        <begin position="281"/>
        <end position="466"/>
    </location>
</feature>
<dbReference type="Pfam" id="PF07980">
    <property type="entry name" value="SusD_RagB"/>
    <property type="match status" value="1"/>
</dbReference>
<reference evidence="8 9" key="1">
    <citation type="journal article" date="2018" name="Int. J. Syst. Evol. Microbiol.">
        <title>Adhaeribacter swui sp. nov., isolated from wet mud.</title>
        <authorList>
            <person name="Kim D.U."/>
            <person name="Kim K.W."/>
            <person name="Kang M.S."/>
            <person name="Kim J.Y."/>
            <person name="Jang J.H."/>
            <person name="Kim M.K."/>
        </authorList>
    </citation>
    <scope>NUCLEOTIDE SEQUENCE [LARGE SCALE GENOMIC DNA]</scope>
    <source>
        <strain evidence="8 9">KCTC 52873</strain>
    </source>
</reference>
<sequence>MKYLLYITLFFALVSCESYIDLKPLAENSVDNFYNTASDMEQAVIATYDGLQTSMRPGYLDHFAEVRSDNTYDFATTPAGGAYADFDNFNLTSANDRLNVFWHNSYLTIQRANIVLNRIDAITMDETIKAQRKGEVKFIRALTYFYLAQIWGDVPLVVEETTDPISFINQTRTPVAEIYNQILKDLTEAVDVLPVTVDNANDGRVTQGAALGLLARVNLVRKDYSKVIEYTDRVINLGVYSLDANYAGIFNYATKSNEVIFKVVFKSGTNSEGYPYLNVNHDYNNTASRDFMETYKDDPRLDAIVDTTNIKTYNSPKVHNENVNTDNTIDIKTTVIRYSDILLMKAEALNELQYPSQEALDLLNQVHTRAQPNPAFDMASFTSKDAFLNGVLNERRIEFAFENLRWFDLVRTGKALEVMSAKNTGGDKPNSASALPFTISERDLLFPVPQVQIDASSGNLTQNPGY</sequence>
<evidence type="ECO:0000313" key="9">
    <source>
        <dbReference type="Proteomes" id="UP000515237"/>
    </source>
</evidence>
<keyword evidence="4" id="KW-0472">Membrane</keyword>
<name>A0A7G7G545_9BACT</name>
<dbReference type="Gene3D" id="1.25.40.390">
    <property type="match status" value="1"/>
</dbReference>
<gene>
    <name evidence="8" type="ORF">HUW51_05875</name>
</gene>
<evidence type="ECO:0000259" key="7">
    <source>
        <dbReference type="Pfam" id="PF14322"/>
    </source>
</evidence>
<dbReference type="PROSITE" id="PS51257">
    <property type="entry name" value="PROKAR_LIPOPROTEIN"/>
    <property type="match status" value="1"/>
</dbReference>
<dbReference type="KEGG" id="aswu:HUW51_05875"/>
<evidence type="ECO:0000256" key="4">
    <source>
        <dbReference type="ARBA" id="ARBA00023136"/>
    </source>
</evidence>
<dbReference type="AlphaFoldDB" id="A0A7G7G545"/>
<proteinExistence type="inferred from homology"/>
<dbReference type="RefSeq" id="WP_185273059.1">
    <property type="nucleotide sequence ID" value="NZ_CP055156.1"/>
</dbReference>
<accession>A0A7G7G545</accession>
<comment type="subcellular location">
    <subcellularLocation>
        <location evidence="1">Cell outer membrane</location>
    </subcellularLocation>
</comment>
<evidence type="ECO:0000256" key="3">
    <source>
        <dbReference type="ARBA" id="ARBA00022729"/>
    </source>
</evidence>
<dbReference type="Proteomes" id="UP000515237">
    <property type="component" value="Chromosome"/>
</dbReference>
<dbReference type="InterPro" id="IPR033985">
    <property type="entry name" value="SusD-like_N"/>
</dbReference>
<dbReference type="SUPFAM" id="SSF48452">
    <property type="entry name" value="TPR-like"/>
    <property type="match status" value="1"/>
</dbReference>
<protein>
    <submittedName>
        <fullName evidence="8">RagB/SusD family nutrient uptake outer membrane protein</fullName>
    </submittedName>
</protein>
<comment type="similarity">
    <text evidence="2">Belongs to the SusD family.</text>
</comment>
<evidence type="ECO:0000256" key="5">
    <source>
        <dbReference type="ARBA" id="ARBA00023237"/>
    </source>
</evidence>
<dbReference type="EMBL" id="CP055156">
    <property type="protein sequence ID" value="QNF32279.1"/>
    <property type="molecule type" value="Genomic_DNA"/>
</dbReference>
<evidence type="ECO:0000313" key="8">
    <source>
        <dbReference type="EMBL" id="QNF32279.1"/>
    </source>
</evidence>
<dbReference type="CDD" id="cd08977">
    <property type="entry name" value="SusD"/>
    <property type="match status" value="1"/>
</dbReference>
<dbReference type="InterPro" id="IPR012944">
    <property type="entry name" value="SusD_RagB_dom"/>
</dbReference>
<keyword evidence="5" id="KW-0998">Cell outer membrane</keyword>